<name>A0ABQ7AHU8_BRACR</name>
<comment type="caution">
    <text evidence="1">The sequence shown here is derived from an EMBL/GenBank/DDBJ whole genome shotgun (WGS) entry which is preliminary data.</text>
</comment>
<accession>A0ABQ7AHU8</accession>
<evidence type="ECO:0000313" key="1">
    <source>
        <dbReference type="EMBL" id="KAF3497274.1"/>
    </source>
</evidence>
<protein>
    <submittedName>
        <fullName evidence="1">Uncharacterized protein</fullName>
    </submittedName>
</protein>
<gene>
    <name evidence="1" type="ORF">DY000_02052365</name>
</gene>
<dbReference type="Proteomes" id="UP000266723">
    <property type="component" value="Unassembled WGS sequence"/>
</dbReference>
<sequence length="207" mass="23169">MAHEGSFIARNQPAKPHTALFFSDVASGLGEAELSCTFVPRTQSREYVHRLTCKTSNPNDYSHILADSIPLLNSPNYSPLQVTLEISFAKKVSLYDNGDMETFVLLGDAGTEVMGRQAQDLIDYYLEEKKALKKGSLEAVENISRMGKIKNRISPSEMTMNIEEEAKAMDIQIHSANTVRIVRYKLLTGSTANWKMRSNLRYADSTN</sequence>
<keyword evidence="2" id="KW-1185">Reference proteome</keyword>
<evidence type="ECO:0000313" key="2">
    <source>
        <dbReference type="Proteomes" id="UP000266723"/>
    </source>
</evidence>
<proteinExistence type="predicted"/>
<dbReference type="EMBL" id="QGKV02002055">
    <property type="protein sequence ID" value="KAF3497274.1"/>
    <property type="molecule type" value="Genomic_DNA"/>
</dbReference>
<reference evidence="1 2" key="1">
    <citation type="journal article" date="2020" name="BMC Genomics">
        <title>Intraspecific diversification of the crop wild relative Brassica cretica Lam. using demographic model selection.</title>
        <authorList>
            <person name="Kioukis A."/>
            <person name="Michalopoulou V.A."/>
            <person name="Briers L."/>
            <person name="Pirintsos S."/>
            <person name="Studholme D.J."/>
            <person name="Pavlidis P."/>
            <person name="Sarris P.F."/>
        </authorList>
    </citation>
    <scope>NUCLEOTIDE SEQUENCE [LARGE SCALE GENOMIC DNA]</scope>
    <source>
        <strain evidence="2">cv. PFS-1207/04</strain>
    </source>
</reference>
<organism evidence="1 2">
    <name type="scientific">Brassica cretica</name>
    <name type="common">Mustard</name>
    <dbReference type="NCBI Taxonomy" id="69181"/>
    <lineage>
        <taxon>Eukaryota</taxon>
        <taxon>Viridiplantae</taxon>
        <taxon>Streptophyta</taxon>
        <taxon>Embryophyta</taxon>
        <taxon>Tracheophyta</taxon>
        <taxon>Spermatophyta</taxon>
        <taxon>Magnoliopsida</taxon>
        <taxon>eudicotyledons</taxon>
        <taxon>Gunneridae</taxon>
        <taxon>Pentapetalae</taxon>
        <taxon>rosids</taxon>
        <taxon>malvids</taxon>
        <taxon>Brassicales</taxon>
        <taxon>Brassicaceae</taxon>
        <taxon>Brassiceae</taxon>
        <taxon>Brassica</taxon>
    </lineage>
</organism>